<gene>
    <name evidence="2" type="ORF">APTSU1_000438600</name>
</gene>
<feature type="compositionally biased region" description="Pro residues" evidence="1">
    <location>
        <begin position="7"/>
        <end position="20"/>
    </location>
</feature>
<organism evidence="2 3">
    <name type="scientific">Apodemus speciosus</name>
    <name type="common">Large Japanese field mouse</name>
    <dbReference type="NCBI Taxonomy" id="105296"/>
    <lineage>
        <taxon>Eukaryota</taxon>
        <taxon>Metazoa</taxon>
        <taxon>Chordata</taxon>
        <taxon>Craniata</taxon>
        <taxon>Vertebrata</taxon>
        <taxon>Euteleostomi</taxon>
        <taxon>Mammalia</taxon>
        <taxon>Eutheria</taxon>
        <taxon>Euarchontoglires</taxon>
        <taxon>Glires</taxon>
        <taxon>Rodentia</taxon>
        <taxon>Myomorpha</taxon>
        <taxon>Muroidea</taxon>
        <taxon>Muridae</taxon>
        <taxon>Murinae</taxon>
        <taxon>Apodemus</taxon>
    </lineage>
</organism>
<accession>A0ABQ0EQT3</accession>
<keyword evidence="3" id="KW-1185">Reference proteome</keyword>
<protein>
    <submittedName>
        <fullName evidence="2">Uncharacterized protein</fullName>
    </submittedName>
</protein>
<dbReference type="Proteomes" id="UP001623349">
    <property type="component" value="Unassembled WGS sequence"/>
</dbReference>
<comment type="caution">
    <text evidence="2">The sequence shown here is derived from an EMBL/GenBank/DDBJ whole genome shotgun (WGS) entry which is preliminary data.</text>
</comment>
<proteinExistence type="predicted"/>
<evidence type="ECO:0000313" key="2">
    <source>
        <dbReference type="EMBL" id="GAB1289156.1"/>
    </source>
</evidence>
<reference evidence="2 3" key="1">
    <citation type="submission" date="2024-08" db="EMBL/GenBank/DDBJ databases">
        <title>The draft genome of Apodemus speciosus.</title>
        <authorList>
            <person name="Nabeshima K."/>
            <person name="Suzuki S."/>
            <person name="Onuma M."/>
        </authorList>
    </citation>
    <scope>NUCLEOTIDE SEQUENCE [LARGE SCALE GENOMIC DNA]</scope>
    <source>
        <strain evidence="2">IB14-021</strain>
    </source>
</reference>
<evidence type="ECO:0000256" key="1">
    <source>
        <dbReference type="SAM" id="MobiDB-lite"/>
    </source>
</evidence>
<dbReference type="EMBL" id="BAAFST010000004">
    <property type="protein sequence ID" value="GAB1289156.1"/>
    <property type="molecule type" value="Genomic_DNA"/>
</dbReference>
<name>A0ABQ0EQT3_APOSI</name>
<feature type="region of interest" description="Disordered" evidence="1">
    <location>
        <begin position="1"/>
        <end position="20"/>
    </location>
</feature>
<evidence type="ECO:0000313" key="3">
    <source>
        <dbReference type="Proteomes" id="UP001623349"/>
    </source>
</evidence>
<sequence length="56" mass="6088">MWSPRRTPLPLPAPSDSFPPTPFQHVGTVTELANLDVKSLGNAITEGDHETHGVHM</sequence>